<organism evidence="2">
    <name type="scientific">Arion vulgaris</name>
    <dbReference type="NCBI Taxonomy" id="1028688"/>
    <lineage>
        <taxon>Eukaryota</taxon>
        <taxon>Metazoa</taxon>
        <taxon>Spiralia</taxon>
        <taxon>Lophotrochozoa</taxon>
        <taxon>Mollusca</taxon>
        <taxon>Gastropoda</taxon>
        <taxon>Heterobranchia</taxon>
        <taxon>Euthyneura</taxon>
        <taxon>Panpulmonata</taxon>
        <taxon>Eupulmonata</taxon>
        <taxon>Stylommatophora</taxon>
        <taxon>Helicina</taxon>
        <taxon>Arionoidea</taxon>
        <taxon>Arionidae</taxon>
        <taxon>Arion</taxon>
    </lineage>
</organism>
<gene>
    <name evidence="2" type="primary">ORF96858</name>
</gene>
<protein>
    <submittedName>
        <fullName evidence="2">Uncharacterized protein</fullName>
    </submittedName>
</protein>
<feature type="region of interest" description="Disordered" evidence="1">
    <location>
        <begin position="41"/>
        <end position="62"/>
    </location>
</feature>
<reference evidence="2" key="1">
    <citation type="submission" date="2014-12" db="EMBL/GenBank/DDBJ databases">
        <title>Insight into the proteome of Arion vulgaris.</title>
        <authorList>
            <person name="Aradska J."/>
            <person name="Bulat T."/>
            <person name="Smidak R."/>
            <person name="Sarate P."/>
            <person name="Gangsoo J."/>
            <person name="Sialana F."/>
            <person name="Bilban M."/>
            <person name="Lubec G."/>
        </authorList>
    </citation>
    <scope>NUCLEOTIDE SEQUENCE</scope>
    <source>
        <tissue evidence="2">Skin</tissue>
    </source>
</reference>
<accession>A0A0B7A528</accession>
<evidence type="ECO:0000256" key="1">
    <source>
        <dbReference type="SAM" id="MobiDB-lite"/>
    </source>
</evidence>
<dbReference type="AlphaFoldDB" id="A0A0B7A528"/>
<name>A0A0B7A528_9EUPU</name>
<proteinExistence type="predicted"/>
<sequence length="62" mass="7415">MKLQSLSMTLVIMAATRYFTSKLRSQLRSRRSRCQFRLNCLPDKKHNKQNGNIQERNDHKHV</sequence>
<evidence type="ECO:0000313" key="2">
    <source>
        <dbReference type="EMBL" id="CEK75747.1"/>
    </source>
</evidence>
<dbReference type="EMBL" id="HACG01028882">
    <property type="protein sequence ID" value="CEK75747.1"/>
    <property type="molecule type" value="Transcribed_RNA"/>
</dbReference>